<keyword evidence="4" id="KW-0560">Oxidoreductase</keyword>
<evidence type="ECO:0000313" key="7">
    <source>
        <dbReference type="EMBL" id="OEV04746.1"/>
    </source>
</evidence>
<evidence type="ECO:0000256" key="1">
    <source>
        <dbReference type="ARBA" id="ARBA00005896"/>
    </source>
</evidence>
<name>A0A1E7KLG7_9ACTN</name>
<dbReference type="SUPFAM" id="SSF51197">
    <property type="entry name" value="Clavaminate synthase-like"/>
    <property type="match status" value="1"/>
</dbReference>
<organism evidence="7 8">
    <name type="scientific">Streptomyces oceani</name>
    <dbReference type="NCBI Taxonomy" id="1075402"/>
    <lineage>
        <taxon>Bacteria</taxon>
        <taxon>Bacillati</taxon>
        <taxon>Actinomycetota</taxon>
        <taxon>Actinomycetes</taxon>
        <taxon>Kitasatosporales</taxon>
        <taxon>Streptomycetaceae</taxon>
        <taxon>Streptomyces</taxon>
    </lineage>
</organism>
<dbReference type="GO" id="GO:0005737">
    <property type="term" value="C:cytoplasm"/>
    <property type="evidence" value="ECO:0007669"/>
    <property type="project" value="TreeGrafter"/>
</dbReference>
<dbReference type="OrthoDB" id="581608at2"/>
<evidence type="ECO:0000256" key="4">
    <source>
        <dbReference type="ARBA" id="ARBA00023002"/>
    </source>
</evidence>
<dbReference type="PATRIC" id="fig|1075402.3.peg.5049"/>
<dbReference type="InterPro" id="IPR051323">
    <property type="entry name" value="AtsK-like"/>
</dbReference>
<dbReference type="InterPro" id="IPR042098">
    <property type="entry name" value="TauD-like_sf"/>
</dbReference>
<dbReference type="Proteomes" id="UP000176101">
    <property type="component" value="Unassembled WGS sequence"/>
</dbReference>
<keyword evidence="8" id="KW-1185">Reference proteome</keyword>
<dbReference type="PANTHER" id="PTHR30468:SF1">
    <property type="entry name" value="ALPHA-KETOGLUTARATE-DEPENDENT SULFONATE DIOXYGENASE"/>
    <property type="match status" value="1"/>
</dbReference>
<dbReference type="Gene3D" id="3.60.130.10">
    <property type="entry name" value="Clavaminate synthase-like"/>
    <property type="match status" value="1"/>
</dbReference>
<dbReference type="RefSeq" id="WP_070195460.1">
    <property type="nucleotide sequence ID" value="NZ_LJGU01000112.1"/>
</dbReference>
<feature type="domain" description="TauD/TfdA-like" evidence="6">
    <location>
        <begin position="7"/>
        <end position="267"/>
    </location>
</feature>
<dbReference type="Pfam" id="PF02668">
    <property type="entry name" value="TauD"/>
    <property type="match status" value="1"/>
</dbReference>
<proteinExistence type="inferred from homology"/>
<dbReference type="InterPro" id="IPR003819">
    <property type="entry name" value="TauD/TfdA-like"/>
</dbReference>
<dbReference type="STRING" id="1075402.AN216_05505"/>
<reference evidence="7 8" key="1">
    <citation type="journal article" date="2016" name="Front. Microbiol.">
        <title>Comparative Genomics Analysis of Streptomyces Species Reveals Their Adaptation to the Marine Environment and Their Diversity at the Genomic Level.</title>
        <authorList>
            <person name="Tian X."/>
            <person name="Zhang Z."/>
            <person name="Yang T."/>
            <person name="Chen M."/>
            <person name="Li J."/>
            <person name="Chen F."/>
            <person name="Yang J."/>
            <person name="Li W."/>
            <person name="Zhang B."/>
            <person name="Zhang Z."/>
            <person name="Wu J."/>
            <person name="Zhang C."/>
            <person name="Long L."/>
            <person name="Xiao J."/>
        </authorList>
    </citation>
    <scope>NUCLEOTIDE SEQUENCE [LARGE SCALE GENOMIC DNA]</scope>
    <source>
        <strain evidence="7 8">SCSIO 02100</strain>
    </source>
</reference>
<gene>
    <name evidence="7" type="ORF">AN216_05505</name>
</gene>
<accession>A0A1E7KLG7</accession>
<evidence type="ECO:0000256" key="3">
    <source>
        <dbReference type="ARBA" id="ARBA00022964"/>
    </source>
</evidence>
<evidence type="ECO:0000256" key="5">
    <source>
        <dbReference type="ARBA" id="ARBA00023004"/>
    </source>
</evidence>
<keyword evidence="5" id="KW-0408">Iron</keyword>
<evidence type="ECO:0000256" key="2">
    <source>
        <dbReference type="ARBA" id="ARBA00022723"/>
    </source>
</evidence>
<comment type="caution">
    <text evidence="7">The sequence shown here is derived from an EMBL/GenBank/DDBJ whole genome shotgun (WGS) entry which is preliminary data.</text>
</comment>
<dbReference type="AlphaFoldDB" id="A0A1E7KLG7"/>
<dbReference type="GO" id="GO:0046872">
    <property type="term" value="F:metal ion binding"/>
    <property type="evidence" value="ECO:0007669"/>
    <property type="project" value="UniProtKB-KW"/>
</dbReference>
<dbReference type="EMBL" id="LJGU01000112">
    <property type="protein sequence ID" value="OEV04746.1"/>
    <property type="molecule type" value="Genomic_DNA"/>
</dbReference>
<comment type="similarity">
    <text evidence="1">Belongs to the TfdA dioxygenase family.</text>
</comment>
<evidence type="ECO:0000313" key="8">
    <source>
        <dbReference type="Proteomes" id="UP000176101"/>
    </source>
</evidence>
<keyword evidence="2" id="KW-0479">Metal-binding</keyword>
<sequence>MKLSCTRLTPALGATATLPLEDGEISEETADLVHSALSEHSVLVFPNAGLDARRMVRLGEALGTLGARHHSYTTHPDSADVVVLTWGGEDKPDAAEWHSDMTYRRQPPFASILQAIEVPEVGGDTLWASMFAVHDALDPGLRRDLEQLEAVHDMGAFRTGAYRQGGDEGISEALTRAGTAVHPVIAHHPVSGRPYVNVSESFTRFVIGLSAPESARILTYLFDLVNRPDFHVRVKWEAGMVVLWDNRGTQHYAVADYLPHRRVMHRVAVTTDKRVPVG</sequence>
<evidence type="ECO:0000259" key="6">
    <source>
        <dbReference type="Pfam" id="PF02668"/>
    </source>
</evidence>
<protein>
    <recommendedName>
        <fullName evidence="6">TauD/TfdA-like domain-containing protein</fullName>
    </recommendedName>
</protein>
<dbReference type="GO" id="GO:0016706">
    <property type="term" value="F:2-oxoglutarate-dependent dioxygenase activity"/>
    <property type="evidence" value="ECO:0007669"/>
    <property type="project" value="TreeGrafter"/>
</dbReference>
<dbReference type="PANTHER" id="PTHR30468">
    <property type="entry name" value="ALPHA-KETOGLUTARATE-DEPENDENT SULFONATE DIOXYGENASE"/>
    <property type="match status" value="1"/>
</dbReference>
<keyword evidence="3" id="KW-0223">Dioxygenase</keyword>